<proteinExistence type="predicted"/>
<evidence type="ECO:0000313" key="1">
    <source>
        <dbReference type="EMBL" id="KAK9837409.1"/>
    </source>
</evidence>
<organism evidence="1 2">
    <name type="scientific">Elliptochloris bilobata</name>
    <dbReference type="NCBI Taxonomy" id="381761"/>
    <lineage>
        <taxon>Eukaryota</taxon>
        <taxon>Viridiplantae</taxon>
        <taxon>Chlorophyta</taxon>
        <taxon>core chlorophytes</taxon>
        <taxon>Trebouxiophyceae</taxon>
        <taxon>Trebouxiophyceae incertae sedis</taxon>
        <taxon>Elliptochloris clade</taxon>
        <taxon>Elliptochloris</taxon>
    </lineage>
</organism>
<reference evidence="1 2" key="1">
    <citation type="journal article" date="2024" name="Nat. Commun.">
        <title>Phylogenomics reveals the evolutionary origins of lichenization in chlorophyte algae.</title>
        <authorList>
            <person name="Puginier C."/>
            <person name="Libourel C."/>
            <person name="Otte J."/>
            <person name="Skaloud P."/>
            <person name="Haon M."/>
            <person name="Grisel S."/>
            <person name="Petersen M."/>
            <person name="Berrin J.G."/>
            <person name="Delaux P.M."/>
            <person name="Dal Grande F."/>
            <person name="Keller J."/>
        </authorList>
    </citation>
    <scope>NUCLEOTIDE SEQUENCE [LARGE SCALE GENOMIC DNA]</scope>
    <source>
        <strain evidence="1 2">SAG 245.80</strain>
    </source>
</reference>
<gene>
    <name evidence="1" type="ORF">WJX81_000323</name>
</gene>
<dbReference type="Proteomes" id="UP001445335">
    <property type="component" value="Unassembled WGS sequence"/>
</dbReference>
<accession>A0AAW1RUL1</accession>
<comment type="caution">
    <text evidence="1">The sequence shown here is derived from an EMBL/GenBank/DDBJ whole genome shotgun (WGS) entry which is preliminary data.</text>
</comment>
<evidence type="ECO:0000313" key="2">
    <source>
        <dbReference type="Proteomes" id="UP001445335"/>
    </source>
</evidence>
<dbReference type="EMBL" id="JALJOU010000021">
    <property type="protein sequence ID" value="KAK9837409.1"/>
    <property type="molecule type" value="Genomic_DNA"/>
</dbReference>
<evidence type="ECO:0008006" key="3">
    <source>
        <dbReference type="Google" id="ProtNLM"/>
    </source>
</evidence>
<name>A0AAW1RUL1_9CHLO</name>
<protein>
    <recommendedName>
        <fullName evidence="3">PPM-type phosphatase domain-containing protein</fullName>
    </recommendedName>
</protein>
<keyword evidence="2" id="KW-1185">Reference proteome</keyword>
<sequence length="435" mass="45604">MDFLRSLSRKRLDRSSGASSIDFGSISSSSYDSTRSGSLGARRAPSVEQELHNVCCGTLAPATPDSVAFSSAGYAALDPCRDIHILTTDKAHAFAAVLTFGAEAQPNGRYLQRNLHREVLEHVAETGDVAAAFQAAFVALNRAYRNLHPFNGPVLKGVRVAVAYVDLRTQTLHLVANSGCRAVAGRAAPGGKVRVVADVGRGGLPGTADTGAKPGREAGDAAPIMVCSVALSEAVDTIVVASEGVWRELPAHSALLRLQLWAACGAPALLRPAGGAAGQLVNATLHAVAARAGRLADPRMRSLRSVSHLASLWAGDRSSYKYRGRQVVRRRRGDVHGDLTVVVLQVGAAVAAQPVPLQRAAPASGALAPANGALAPAVGRPAVGKTRSPEAVRARAAARWALLRMHFLTYRRAARNHALAQWDQVIATGSGGRRR</sequence>
<dbReference type="AlphaFoldDB" id="A0AAW1RUL1"/>